<dbReference type="Gene3D" id="3.40.50.80">
    <property type="entry name" value="Nucleotide-binding domain of ferredoxin-NADP reductase (FNR) module"/>
    <property type="match status" value="1"/>
</dbReference>
<reference evidence="1" key="1">
    <citation type="submission" date="2020-06" db="EMBL/GenBank/DDBJ databases">
        <title>Draft genome of Bugula neritina, a colonial animal packing powerful symbionts and potential medicines.</title>
        <authorList>
            <person name="Rayko M."/>
        </authorList>
    </citation>
    <scope>NUCLEOTIDE SEQUENCE [LARGE SCALE GENOMIC DNA]</scope>
    <source>
        <strain evidence="1">Kwan_BN1</strain>
    </source>
</reference>
<gene>
    <name evidence="1" type="ORF">EB796_015915</name>
</gene>
<dbReference type="OrthoDB" id="6019201at2759"/>
<dbReference type="Proteomes" id="UP000593567">
    <property type="component" value="Unassembled WGS sequence"/>
</dbReference>
<sequence length="67" mass="7499">MSASVYKELSADVYEGLSADYVFEEHAKKLGGCSLFTGLKATTNFGRPNFLEIFHKISEEHLRVCIV</sequence>
<evidence type="ECO:0000313" key="2">
    <source>
        <dbReference type="Proteomes" id="UP000593567"/>
    </source>
</evidence>
<accession>A0A7J7JJ64</accession>
<dbReference type="InterPro" id="IPR039261">
    <property type="entry name" value="FNR_nucleotide-bd"/>
</dbReference>
<keyword evidence="2" id="KW-1185">Reference proteome</keyword>
<proteinExistence type="predicted"/>
<comment type="caution">
    <text evidence="1">The sequence shown here is derived from an EMBL/GenBank/DDBJ whole genome shotgun (WGS) entry which is preliminary data.</text>
</comment>
<organism evidence="1 2">
    <name type="scientific">Bugula neritina</name>
    <name type="common">Brown bryozoan</name>
    <name type="synonym">Sertularia neritina</name>
    <dbReference type="NCBI Taxonomy" id="10212"/>
    <lineage>
        <taxon>Eukaryota</taxon>
        <taxon>Metazoa</taxon>
        <taxon>Spiralia</taxon>
        <taxon>Lophotrochozoa</taxon>
        <taxon>Bryozoa</taxon>
        <taxon>Gymnolaemata</taxon>
        <taxon>Cheilostomatida</taxon>
        <taxon>Flustrina</taxon>
        <taxon>Buguloidea</taxon>
        <taxon>Bugulidae</taxon>
        <taxon>Bugula</taxon>
    </lineage>
</organism>
<dbReference type="EMBL" id="VXIV02002437">
    <property type="protein sequence ID" value="KAF6025664.1"/>
    <property type="molecule type" value="Genomic_DNA"/>
</dbReference>
<protein>
    <submittedName>
        <fullName evidence="1">Uncharacterized protein</fullName>
    </submittedName>
</protein>
<dbReference type="AlphaFoldDB" id="A0A7J7JJ64"/>
<evidence type="ECO:0000313" key="1">
    <source>
        <dbReference type="EMBL" id="KAF6025664.1"/>
    </source>
</evidence>
<name>A0A7J7JJ64_BUGNE</name>